<dbReference type="InterPro" id="IPR042264">
    <property type="entry name" value="DPH1/DPH2_2"/>
</dbReference>
<dbReference type="Gene3D" id="3.40.50.11860">
    <property type="entry name" value="Diphthamide synthesis DPH1/DPH2 domain 3"/>
    <property type="match status" value="1"/>
</dbReference>
<evidence type="ECO:0000256" key="5">
    <source>
        <dbReference type="ARBA" id="ARBA00022691"/>
    </source>
</evidence>
<dbReference type="InterPro" id="IPR035435">
    <property type="entry name" value="DPH1/DPH2_euk_archaea"/>
</dbReference>
<keyword evidence="4 10" id="KW-0808">Transferase</keyword>
<gene>
    <name evidence="11" type="ordered locus">Ferp_2108</name>
</gene>
<comment type="cofactor">
    <cofactor evidence="1 10">
        <name>[4Fe-4S] cluster</name>
        <dbReference type="ChEBI" id="CHEBI:49883"/>
    </cofactor>
</comment>
<dbReference type="SFLD" id="SFLDS00032">
    <property type="entry name" value="Radical_SAM_3-amino-3-carboxyp"/>
    <property type="match status" value="1"/>
</dbReference>
<accession>D3S0H6</accession>
<evidence type="ECO:0000256" key="2">
    <source>
        <dbReference type="ARBA" id="ARBA00005156"/>
    </source>
</evidence>
<name>D3S0H6_FERPA</name>
<keyword evidence="10" id="KW-0004">4Fe-4S</keyword>
<dbReference type="PANTHER" id="PTHR10762">
    <property type="entry name" value="DIPHTHAMIDE BIOSYNTHESIS PROTEIN"/>
    <property type="match status" value="1"/>
</dbReference>
<comment type="catalytic activity">
    <reaction evidence="9 10">
        <text>L-histidyl-[translation elongation factor 2] + S-adenosyl-L-methionine = 2-[(3S)-amino-3-carboxypropyl]-L-histidyl-[translation elongation factor 2] + S-methyl-5'-thioadenosine + H(+)</text>
        <dbReference type="Rhea" id="RHEA:36783"/>
        <dbReference type="Rhea" id="RHEA-COMP:9748"/>
        <dbReference type="Rhea" id="RHEA-COMP:9749"/>
        <dbReference type="ChEBI" id="CHEBI:15378"/>
        <dbReference type="ChEBI" id="CHEBI:17509"/>
        <dbReference type="ChEBI" id="CHEBI:29979"/>
        <dbReference type="ChEBI" id="CHEBI:59789"/>
        <dbReference type="ChEBI" id="CHEBI:73995"/>
        <dbReference type="EC" id="2.5.1.108"/>
    </reaction>
</comment>
<evidence type="ECO:0000256" key="7">
    <source>
        <dbReference type="ARBA" id="ARBA00023004"/>
    </source>
</evidence>
<dbReference type="RefSeq" id="WP_012966578.1">
    <property type="nucleotide sequence ID" value="NC_013849.1"/>
</dbReference>
<dbReference type="Pfam" id="PF01866">
    <property type="entry name" value="Diphthamide_syn"/>
    <property type="match status" value="1"/>
</dbReference>
<keyword evidence="7 10" id="KW-0408">Iron</keyword>
<evidence type="ECO:0000313" key="11">
    <source>
        <dbReference type="EMBL" id="ADC66239.1"/>
    </source>
</evidence>
<dbReference type="NCBIfam" id="TIGR00322">
    <property type="entry name" value="diphth2_R"/>
    <property type="match status" value="1"/>
</dbReference>
<dbReference type="InterPro" id="IPR022428">
    <property type="entry name" value="Dph2_arc"/>
</dbReference>
<dbReference type="GO" id="GO:0051539">
    <property type="term" value="F:4 iron, 4 sulfur cluster binding"/>
    <property type="evidence" value="ECO:0007669"/>
    <property type="project" value="UniProtKB-UniRule"/>
</dbReference>
<keyword evidence="12" id="KW-1185">Reference proteome</keyword>
<comment type="function">
    <text evidence="10">Catalyzes the first step of diphthamide biosynthesis, i.e. the transfer of the 3-amino-3-carboxypropyl group from S-adenosyl-L-methionine (SAM) to the C2 position of the imidazole ring of the target histidine residue in translation elongation factor 2 (EF-2).</text>
</comment>
<dbReference type="PANTHER" id="PTHR10762:SF1">
    <property type="entry name" value="2-(3-AMINO-3-CARBOXYPROPYL)HISTIDINE SYNTHASE SUBUNIT 1"/>
    <property type="match status" value="1"/>
</dbReference>
<dbReference type="GO" id="GO:0017183">
    <property type="term" value="P:protein histidyl modification to diphthamide"/>
    <property type="evidence" value="ECO:0007669"/>
    <property type="project" value="UniProtKB-UniRule"/>
</dbReference>
<evidence type="ECO:0000256" key="3">
    <source>
        <dbReference type="ARBA" id="ARBA00012221"/>
    </source>
</evidence>
<protein>
    <recommendedName>
        <fullName evidence="3 10">2-(3-amino-3-carboxypropyl)histidine synthase</fullName>
        <ecNumber evidence="3 10">2.5.1.108</ecNumber>
    </recommendedName>
</protein>
<dbReference type="AlphaFoldDB" id="D3S0H6"/>
<dbReference type="GeneID" id="8779644"/>
<dbReference type="GO" id="GO:0090560">
    <property type="term" value="F:2-(3-amino-3-carboxypropyl)histidine synthase activity"/>
    <property type="evidence" value="ECO:0007669"/>
    <property type="project" value="UniProtKB-UniRule"/>
</dbReference>
<comment type="pathway">
    <text evidence="2 10">Protein modification; peptidyl-diphthamide biosynthesis.</text>
</comment>
<comment type="similarity">
    <text evidence="10">Belongs to the DPH1/DPH2 family.</text>
</comment>
<evidence type="ECO:0000256" key="1">
    <source>
        <dbReference type="ARBA" id="ARBA00001966"/>
    </source>
</evidence>
<dbReference type="Proteomes" id="UP000002613">
    <property type="component" value="Chromosome"/>
</dbReference>
<dbReference type="Gene3D" id="3.40.50.11840">
    <property type="entry name" value="Diphthamide synthesis DPH1/DPH2 domain 1"/>
    <property type="match status" value="1"/>
</dbReference>
<sequence length="316" mass="36260">MGSKSSTILDRIDFSKIFEIEKGKVLGLQLPDGLKYWAREIAKFLEEKGYEVIISASPTYGSCDVDLNLLKHVDYLIHLAHSSTKFERVIFVPYFYEYHIDVELIKKTVKERKIALAGTANYAWKFGEVAEELEKSGYDVFLGKGDLEFEGQILGCNFTSLRGEYEAVLFIGDGLFHPLGIAFLGKKVYRYSPLSGEIEEVKADEFKKERYKIATKAIHCEKFGILVSSKPGQINLKKAREALKILKEKGKEAFIIFCDEITPEKLRNFDFDCYVNTACPRIAYDDWKKFDKPIITLPELKFAFGIERDILPDFKY</sequence>
<dbReference type="GO" id="GO:0046872">
    <property type="term" value="F:metal ion binding"/>
    <property type="evidence" value="ECO:0007669"/>
    <property type="project" value="UniProtKB-KW"/>
</dbReference>
<dbReference type="OrthoDB" id="314at2157"/>
<evidence type="ECO:0000256" key="8">
    <source>
        <dbReference type="ARBA" id="ARBA00023014"/>
    </source>
</evidence>
<dbReference type="InterPro" id="IPR042265">
    <property type="entry name" value="DPH1/DPH2_3"/>
</dbReference>
<dbReference type="EC" id="2.5.1.108" evidence="3 10"/>
<dbReference type="InterPro" id="IPR016435">
    <property type="entry name" value="DPH1/DPH2"/>
</dbReference>
<dbReference type="KEGG" id="fpl:Ferp_2108"/>
<dbReference type="Gene3D" id="3.40.50.11850">
    <property type="entry name" value="Diphthamide synthesis DPH1/DPH2 domain 2"/>
    <property type="match status" value="1"/>
</dbReference>
<proteinExistence type="inferred from homology"/>
<dbReference type="EMBL" id="CP001899">
    <property type="protein sequence ID" value="ADC66239.1"/>
    <property type="molecule type" value="Genomic_DNA"/>
</dbReference>
<dbReference type="NCBIfam" id="TIGR03682">
    <property type="entry name" value="arCOG04112"/>
    <property type="match status" value="1"/>
</dbReference>
<organism evidence="11 12">
    <name type="scientific">Ferroglobus placidus (strain DSM 10642 / AEDII12DO)</name>
    <dbReference type="NCBI Taxonomy" id="589924"/>
    <lineage>
        <taxon>Archaea</taxon>
        <taxon>Methanobacteriati</taxon>
        <taxon>Methanobacteriota</taxon>
        <taxon>Archaeoglobi</taxon>
        <taxon>Archaeoglobales</taxon>
        <taxon>Archaeoglobaceae</taxon>
        <taxon>Ferroglobus</taxon>
    </lineage>
</organism>
<dbReference type="UniPathway" id="UPA00559"/>
<evidence type="ECO:0000256" key="9">
    <source>
        <dbReference type="ARBA" id="ARBA00048403"/>
    </source>
</evidence>
<keyword evidence="8 10" id="KW-0411">Iron-sulfur</keyword>
<keyword evidence="5 10" id="KW-0949">S-adenosyl-L-methionine</keyword>
<dbReference type="FunFam" id="3.40.50.11860:FF:000001">
    <property type="entry name" value="2-(3-amino-3-carboxypropyl)histidine synthase subunit 2"/>
    <property type="match status" value="1"/>
</dbReference>
<dbReference type="PaxDb" id="589924-Ferp_2108"/>
<dbReference type="eggNOG" id="arCOG04112">
    <property type="taxonomic scope" value="Archaea"/>
</dbReference>
<evidence type="ECO:0000256" key="6">
    <source>
        <dbReference type="ARBA" id="ARBA00022723"/>
    </source>
</evidence>
<dbReference type="InterPro" id="IPR042263">
    <property type="entry name" value="DPH1/DPH2_1"/>
</dbReference>
<dbReference type="PIRSF" id="PIRSF004967">
    <property type="entry name" value="DPH1"/>
    <property type="match status" value="1"/>
</dbReference>
<evidence type="ECO:0000256" key="4">
    <source>
        <dbReference type="ARBA" id="ARBA00022679"/>
    </source>
</evidence>
<keyword evidence="6 10" id="KW-0479">Metal-binding</keyword>
<dbReference type="STRING" id="589924.Ferp_2108"/>
<evidence type="ECO:0000313" key="12">
    <source>
        <dbReference type="Proteomes" id="UP000002613"/>
    </source>
</evidence>
<dbReference type="HOGENOM" id="CLU_037146_0_0_2"/>
<reference evidence="12" key="1">
    <citation type="submission" date="2010-02" db="EMBL/GenBank/DDBJ databases">
        <title>Complete sequence of Ferroglobus placidus DSM 10642.</title>
        <authorList>
            <consortium name="US DOE Joint Genome Institute"/>
            <person name="Lucas S."/>
            <person name="Copeland A."/>
            <person name="Lapidus A."/>
            <person name="Cheng J.-F."/>
            <person name="Bruce D."/>
            <person name="Goodwin L."/>
            <person name="Pitluck S."/>
            <person name="Saunders E."/>
            <person name="Brettin T."/>
            <person name="Detter J.C."/>
            <person name="Han C."/>
            <person name="Tapia R."/>
            <person name="Larimer F."/>
            <person name="Land M."/>
            <person name="Hauser L."/>
            <person name="Kyrpides N."/>
            <person name="Ivanova N."/>
            <person name="Holmes D."/>
            <person name="Lovley D."/>
            <person name="Kyrpides N."/>
            <person name="Anderson I.J."/>
            <person name="Woyke T."/>
        </authorList>
    </citation>
    <scope>NUCLEOTIDE SEQUENCE [LARGE SCALE GENOMIC DNA]</scope>
    <source>
        <strain evidence="12">DSM 10642 / AEDII12DO</strain>
    </source>
</reference>
<reference evidence="11 12" key="2">
    <citation type="journal article" date="2011" name="Stand. Genomic Sci.">
        <title>Complete genome sequence of Ferroglobus placidus AEDII12DO.</title>
        <authorList>
            <person name="Anderson I."/>
            <person name="Risso C."/>
            <person name="Holmes D."/>
            <person name="Lucas S."/>
            <person name="Copeland A."/>
            <person name="Lapidus A."/>
            <person name="Cheng J.F."/>
            <person name="Bruce D."/>
            <person name="Goodwin L."/>
            <person name="Pitluck S."/>
            <person name="Saunders E."/>
            <person name="Brettin T."/>
            <person name="Detter J.C."/>
            <person name="Han C."/>
            <person name="Tapia R."/>
            <person name="Larimer F."/>
            <person name="Land M."/>
            <person name="Hauser L."/>
            <person name="Woyke T."/>
            <person name="Lovley D."/>
            <person name="Kyrpides N."/>
            <person name="Ivanova N."/>
        </authorList>
    </citation>
    <scope>NUCLEOTIDE SEQUENCE [LARGE SCALE GENOMIC DNA]</scope>
    <source>
        <strain evidence="12">DSM 10642 / AEDII12DO</strain>
    </source>
</reference>
<evidence type="ECO:0000256" key="10">
    <source>
        <dbReference type="PIRNR" id="PIRNR004967"/>
    </source>
</evidence>